<reference evidence="2" key="1">
    <citation type="submission" date="2022-06" db="EMBL/GenBank/DDBJ databases">
        <authorList>
            <person name="Berger JAMES D."/>
            <person name="Berger JAMES D."/>
        </authorList>
    </citation>
    <scope>NUCLEOTIDE SEQUENCE [LARGE SCALE GENOMIC DNA]</scope>
</reference>
<keyword evidence="1" id="KW-0472">Membrane</keyword>
<evidence type="ECO:0000313" key="2">
    <source>
        <dbReference type="Proteomes" id="UP000050795"/>
    </source>
</evidence>
<keyword evidence="1" id="KW-1133">Transmembrane helix</keyword>
<proteinExistence type="predicted"/>
<reference evidence="3" key="2">
    <citation type="submission" date="2023-11" db="UniProtKB">
        <authorList>
            <consortium name="WormBaseParasite"/>
        </authorList>
    </citation>
    <scope>IDENTIFICATION</scope>
</reference>
<keyword evidence="2" id="KW-1185">Reference proteome</keyword>
<keyword evidence="1" id="KW-0812">Transmembrane</keyword>
<organism evidence="2 3">
    <name type="scientific">Trichobilharzia regenti</name>
    <name type="common">Nasal bird schistosome</name>
    <dbReference type="NCBI Taxonomy" id="157069"/>
    <lineage>
        <taxon>Eukaryota</taxon>
        <taxon>Metazoa</taxon>
        <taxon>Spiralia</taxon>
        <taxon>Lophotrochozoa</taxon>
        <taxon>Platyhelminthes</taxon>
        <taxon>Trematoda</taxon>
        <taxon>Digenea</taxon>
        <taxon>Strigeidida</taxon>
        <taxon>Schistosomatoidea</taxon>
        <taxon>Schistosomatidae</taxon>
        <taxon>Trichobilharzia</taxon>
    </lineage>
</organism>
<accession>A0AA85IQ36</accession>
<dbReference type="AlphaFoldDB" id="A0AA85IQ36"/>
<evidence type="ECO:0000313" key="3">
    <source>
        <dbReference type="WBParaSite" id="TREG1_112510.1"/>
    </source>
</evidence>
<dbReference type="WBParaSite" id="TREG1_112510.1">
    <property type="protein sequence ID" value="TREG1_112510.1"/>
    <property type="gene ID" value="TREG1_112510"/>
</dbReference>
<name>A0AA85IQ36_TRIRE</name>
<feature type="transmembrane region" description="Helical" evidence="1">
    <location>
        <begin position="37"/>
        <end position="56"/>
    </location>
</feature>
<sequence length="91" mass="11104">MEKQFNAHTYTHTYTHTHRNTQTQRFFSLAKYIKSQIFLSVIIFILKTSFTYQIRLNRYFDCMHRQTDNKKELPLKKKLKTAVNHHPLLFL</sequence>
<evidence type="ECO:0000256" key="1">
    <source>
        <dbReference type="SAM" id="Phobius"/>
    </source>
</evidence>
<dbReference type="Proteomes" id="UP000050795">
    <property type="component" value="Unassembled WGS sequence"/>
</dbReference>
<protein>
    <submittedName>
        <fullName evidence="3">Uncharacterized protein</fullName>
    </submittedName>
</protein>